<feature type="region of interest" description="Disordered" evidence="1">
    <location>
        <begin position="1"/>
        <end position="20"/>
    </location>
</feature>
<dbReference type="AlphaFoldDB" id="A0A316FK47"/>
<dbReference type="Proteomes" id="UP000245697">
    <property type="component" value="Unassembled WGS sequence"/>
</dbReference>
<evidence type="ECO:0000313" key="3">
    <source>
        <dbReference type="EMBL" id="PWK48076.1"/>
    </source>
</evidence>
<evidence type="ECO:0000256" key="1">
    <source>
        <dbReference type="SAM" id="MobiDB-lite"/>
    </source>
</evidence>
<reference evidence="3 4" key="1">
    <citation type="submission" date="2018-05" db="EMBL/GenBank/DDBJ databases">
        <title>Genomic Encyclopedia of Archaeal and Bacterial Type Strains, Phase II (KMG-II): from individual species to whole genera.</title>
        <authorList>
            <person name="Goeker M."/>
        </authorList>
    </citation>
    <scope>NUCLEOTIDE SEQUENCE [LARGE SCALE GENOMIC DNA]</scope>
    <source>
        <strain evidence="3 4">DSM 45184</strain>
    </source>
</reference>
<dbReference type="InterPro" id="IPR043917">
    <property type="entry name" value="DUF5753"/>
</dbReference>
<proteinExistence type="predicted"/>
<comment type="caution">
    <text evidence="3">The sequence shown here is derived from an EMBL/GenBank/DDBJ whole genome shotgun (WGS) entry which is preliminary data.</text>
</comment>
<name>A0A316FK47_9ACTN</name>
<organism evidence="3 4">
    <name type="scientific">Actinoplanes xinjiangensis</name>
    <dbReference type="NCBI Taxonomy" id="512350"/>
    <lineage>
        <taxon>Bacteria</taxon>
        <taxon>Bacillati</taxon>
        <taxon>Actinomycetota</taxon>
        <taxon>Actinomycetes</taxon>
        <taxon>Micromonosporales</taxon>
        <taxon>Micromonosporaceae</taxon>
        <taxon>Actinoplanes</taxon>
    </lineage>
</organism>
<dbReference type="Pfam" id="PF19054">
    <property type="entry name" value="DUF5753"/>
    <property type="match status" value="1"/>
</dbReference>
<dbReference type="EMBL" id="QGGR01000006">
    <property type="protein sequence ID" value="PWK48076.1"/>
    <property type="molecule type" value="Genomic_DNA"/>
</dbReference>
<sequence>MSQPKISRIERGHGTPDPRDIGVLARALGAGEDQAQSLVERAERQHGGMTDWRPAAAGIAGRQKTMAEWESAASNLRIFDTALVPGPLQTSGYATAVFREIWQYHLPSIGALTERALLEAVSARIKRQEGLADTAKSFRFLVGESALKPRTISPVEMLAQIQHLREVEARHDNVSIGVIRDGAPTVPQMHGFTLLDDKLVVVELFNTGLTSRGRRDLEAYRQVFDRLDEHAVDIAPILDEYHARYVDLLRGPSGA</sequence>
<evidence type="ECO:0000313" key="4">
    <source>
        <dbReference type="Proteomes" id="UP000245697"/>
    </source>
</evidence>
<evidence type="ECO:0000259" key="2">
    <source>
        <dbReference type="Pfam" id="PF19054"/>
    </source>
</evidence>
<feature type="domain" description="DUF5753" evidence="2">
    <location>
        <begin position="64"/>
        <end position="233"/>
    </location>
</feature>
<feature type="compositionally biased region" description="Basic and acidic residues" evidence="1">
    <location>
        <begin position="7"/>
        <end position="20"/>
    </location>
</feature>
<protein>
    <recommendedName>
        <fullName evidence="2">DUF5753 domain-containing protein</fullName>
    </recommendedName>
</protein>
<accession>A0A316FK47</accession>
<keyword evidence="4" id="KW-1185">Reference proteome</keyword>
<gene>
    <name evidence="3" type="ORF">BC793_106103</name>
</gene>